<proteinExistence type="predicted"/>
<sequence>MSERQAYRAAVVSAINDAISKDPHTNLTRGMAEEVEVGRSDDTKQPSLVLYAKQKDQDATFTTEMENLKNTLLREDIAPNDEMLDDSTAFEVRFVRVYSDNGGVDSPYIYKKGGQGNSAAGGRRYTPAPPPRR</sequence>
<organism evidence="2 3">
    <name type="scientific">Apiospora rasikravindrae</name>
    <dbReference type="NCBI Taxonomy" id="990691"/>
    <lineage>
        <taxon>Eukaryota</taxon>
        <taxon>Fungi</taxon>
        <taxon>Dikarya</taxon>
        <taxon>Ascomycota</taxon>
        <taxon>Pezizomycotina</taxon>
        <taxon>Sordariomycetes</taxon>
        <taxon>Xylariomycetidae</taxon>
        <taxon>Amphisphaeriales</taxon>
        <taxon>Apiosporaceae</taxon>
        <taxon>Apiospora</taxon>
    </lineage>
</organism>
<keyword evidence="3" id="KW-1185">Reference proteome</keyword>
<comment type="caution">
    <text evidence="2">The sequence shown here is derived from an EMBL/GenBank/DDBJ whole genome shotgun (WGS) entry which is preliminary data.</text>
</comment>
<evidence type="ECO:0000313" key="3">
    <source>
        <dbReference type="Proteomes" id="UP001444661"/>
    </source>
</evidence>
<evidence type="ECO:0000256" key="1">
    <source>
        <dbReference type="SAM" id="MobiDB-lite"/>
    </source>
</evidence>
<feature type="region of interest" description="Disordered" evidence="1">
    <location>
        <begin position="106"/>
        <end position="133"/>
    </location>
</feature>
<dbReference type="Proteomes" id="UP001444661">
    <property type="component" value="Unassembled WGS sequence"/>
</dbReference>
<dbReference type="EMBL" id="JAQQWK010000001">
    <property type="protein sequence ID" value="KAK8055020.1"/>
    <property type="molecule type" value="Genomic_DNA"/>
</dbReference>
<evidence type="ECO:0000313" key="2">
    <source>
        <dbReference type="EMBL" id="KAK8055020.1"/>
    </source>
</evidence>
<accession>A0ABR1U801</accession>
<reference evidence="2 3" key="1">
    <citation type="submission" date="2023-01" db="EMBL/GenBank/DDBJ databases">
        <title>Analysis of 21 Apiospora genomes using comparative genomics revels a genus with tremendous synthesis potential of carbohydrate active enzymes and secondary metabolites.</title>
        <authorList>
            <person name="Sorensen T."/>
        </authorList>
    </citation>
    <scope>NUCLEOTIDE SEQUENCE [LARGE SCALE GENOMIC DNA]</scope>
    <source>
        <strain evidence="2 3">CBS 33761</strain>
    </source>
</reference>
<protein>
    <submittedName>
        <fullName evidence="2">Uncharacterized protein</fullName>
    </submittedName>
</protein>
<gene>
    <name evidence="2" type="ORF">PG993_000247</name>
</gene>
<name>A0ABR1U801_9PEZI</name>